<keyword evidence="2" id="KW-0732">Signal</keyword>
<evidence type="ECO:0000256" key="2">
    <source>
        <dbReference type="SAM" id="SignalP"/>
    </source>
</evidence>
<organism evidence="3 4">
    <name type="scientific">Saponaria officinalis</name>
    <name type="common">Common soapwort</name>
    <name type="synonym">Lychnis saponaria</name>
    <dbReference type="NCBI Taxonomy" id="3572"/>
    <lineage>
        <taxon>Eukaryota</taxon>
        <taxon>Viridiplantae</taxon>
        <taxon>Streptophyta</taxon>
        <taxon>Embryophyta</taxon>
        <taxon>Tracheophyta</taxon>
        <taxon>Spermatophyta</taxon>
        <taxon>Magnoliopsida</taxon>
        <taxon>eudicotyledons</taxon>
        <taxon>Gunneridae</taxon>
        <taxon>Pentapetalae</taxon>
        <taxon>Caryophyllales</taxon>
        <taxon>Caryophyllaceae</taxon>
        <taxon>Caryophylleae</taxon>
        <taxon>Saponaria</taxon>
    </lineage>
</organism>
<evidence type="ECO:0000313" key="3">
    <source>
        <dbReference type="EMBL" id="KAK9756749.1"/>
    </source>
</evidence>
<sequence>MLLILHRWKCLMLILASDWRAPLAILLRVTSSNSFQSVKYKGICICNYECRVSSFRDDKPKKDRKSTHGSAKLLQDCSRL</sequence>
<protein>
    <recommendedName>
        <fullName evidence="5">Secreted protein</fullName>
    </recommendedName>
</protein>
<evidence type="ECO:0000256" key="1">
    <source>
        <dbReference type="SAM" id="MobiDB-lite"/>
    </source>
</evidence>
<gene>
    <name evidence="3" type="ORF">RND81_01G118400</name>
</gene>
<keyword evidence="4" id="KW-1185">Reference proteome</keyword>
<reference evidence="3" key="1">
    <citation type="submission" date="2024-03" db="EMBL/GenBank/DDBJ databases">
        <title>WGS assembly of Saponaria officinalis var. Norfolk2.</title>
        <authorList>
            <person name="Jenkins J."/>
            <person name="Shu S."/>
            <person name="Grimwood J."/>
            <person name="Barry K."/>
            <person name="Goodstein D."/>
            <person name="Schmutz J."/>
            <person name="Leebens-Mack J."/>
            <person name="Osbourn A."/>
        </authorList>
    </citation>
    <scope>NUCLEOTIDE SEQUENCE [LARGE SCALE GENOMIC DNA]</scope>
    <source>
        <strain evidence="3">JIC</strain>
    </source>
</reference>
<name>A0AAW1NGD0_SAPOF</name>
<feature type="signal peptide" evidence="2">
    <location>
        <begin position="1"/>
        <end position="24"/>
    </location>
</feature>
<comment type="caution">
    <text evidence="3">The sequence shown here is derived from an EMBL/GenBank/DDBJ whole genome shotgun (WGS) entry which is preliminary data.</text>
</comment>
<proteinExistence type="predicted"/>
<dbReference type="EMBL" id="JBDFQZ010000001">
    <property type="protein sequence ID" value="KAK9756749.1"/>
    <property type="molecule type" value="Genomic_DNA"/>
</dbReference>
<feature type="region of interest" description="Disordered" evidence="1">
    <location>
        <begin position="56"/>
        <end position="80"/>
    </location>
</feature>
<feature type="chain" id="PRO_5043867216" description="Secreted protein" evidence="2">
    <location>
        <begin position="25"/>
        <end position="80"/>
    </location>
</feature>
<evidence type="ECO:0008006" key="5">
    <source>
        <dbReference type="Google" id="ProtNLM"/>
    </source>
</evidence>
<evidence type="ECO:0000313" key="4">
    <source>
        <dbReference type="Proteomes" id="UP001443914"/>
    </source>
</evidence>
<dbReference type="AlphaFoldDB" id="A0AAW1NGD0"/>
<dbReference type="Proteomes" id="UP001443914">
    <property type="component" value="Unassembled WGS sequence"/>
</dbReference>
<accession>A0AAW1NGD0</accession>